<evidence type="ECO:0000313" key="5">
    <source>
        <dbReference type="Proteomes" id="UP001287356"/>
    </source>
</evidence>
<feature type="domain" description="Gryzun putative trafficking through Golgi" evidence="2">
    <location>
        <begin position="1259"/>
        <end position="1298"/>
    </location>
</feature>
<protein>
    <submittedName>
        <fullName evidence="4">Gryzun, putative trafficking through golgi-domain-containing protein</fullName>
    </submittedName>
</protein>
<accession>A0AAE0TYL2</accession>
<dbReference type="EMBL" id="JAULSN010000001">
    <property type="protein sequence ID" value="KAK3384321.1"/>
    <property type="molecule type" value="Genomic_DNA"/>
</dbReference>
<feature type="domain" description="Gryzun putative trafficking through Golgi" evidence="2">
    <location>
        <begin position="632"/>
        <end position="1229"/>
    </location>
</feature>
<feature type="domain" description="Trafficking protein particle complex subunit 11" evidence="3">
    <location>
        <begin position="336"/>
        <end position="604"/>
    </location>
</feature>
<dbReference type="PANTHER" id="PTHR14374:SF0">
    <property type="entry name" value="TRAFFICKING PROTEIN PARTICLE COMPLEX SUBUNIT 11"/>
    <property type="match status" value="1"/>
</dbReference>
<evidence type="ECO:0000313" key="4">
    <source>
        <dbReference type="EMBL" id="KAK3384321.1"/>
    </source>
</evidence>
<sequence>MDDYQAGSLDPNIPLLLTLGVSAGSIHEAKLGAALKDQAILIRSELPALDSDQAHALLGYIEDHDASQLPANGRDTSRRYRFRVKTAERSFLLPPRRARLPDGVESPHLSATLHSPFSPLSPVSPLYPDGLMDAQWILKHQDLVPSVLLCFYDLVSDPTLATLCDNRLKTDLNNLRGLLSQSGYKTRLAVVLFSDQDSHSVDSVQERLEAIRRACAIDAKSLFLAPSGESPDELERMAENMLTTLYGVAIEYFRDLGRHSRKKKARGVVPQPTVSPTSGTSQTLSLAGWNVRYDFKSAMFAEYRLELGNALLSFEQAYENLLGPELLEAIPSWSPRWNEARFLADVIAVRCLRCLLWNGQHSAAARRWQSHRDRIAEFVDRRGRGISNYGWKAWEARWAIVMANLIERTAIPDFTPATMNLYLQPEKNVMGERLQPWELLHHTGYWYHLAAKHLSARRNLAHAMSEDDRRPPSSSPASHVANKAFTYDTYMCPDPHDEYPLNGAGGVDHSRMIVDCLKRARSEFLKRHQFRFAAELSLECAKELALVRDWKRVVELLRSLWRDMSFRSEGWLAIAEDLSWALRSAAAAVGDADLVIAIDWELLGQNFTRRTNWHYDITRSLEGIAPKFKPSVHIEHGELLPFVSPSFVFRDEEGKAGQSTRGQLAIKSNAQQGSAPVVLKSIEIEFSGSVGRVVLQHQAGAATEPRKHGSVALSAVSLTDAAKDGAISEVENLDESNRKLTLHGNANLTLLPGQTTVFGVDIPLREAGETRAVALKLGFESEAFDLQQSLYFGSGINSSNLWYISTSSTKRVARAIPLSVRVLPRPPKLKIKAPAWKDQYYNDEPIQLEFGIVNDEADGALAKLDVDLFGEDTPVFSIEVVGQGAGDALPSSTVVNDESKLRGVSLGTIESSKALTVRLNVPPIERSNRYDLTMRVTYHLSTAPGTPILQTALLQLNVVNPFEANYDLLPRVHPDPWPSMFDYDGVNGLSGGDDDGNDGSSGSGNAAHAASTTLTNMSHKGISQAWCLVTRYASFASEDLRVVDVDIRVQTARTVRCFHTKQLGVLPPADEDRGRGRLIRPRTIVEAAFDIDARKSTLDGRSPSTLDVSFVIKWTRCHPDTSSSEVVVNTTTLPVPRFTLFGTEPRVLASVSHIPPNPPSLNKDNSSTRTPQLAVLHLIIENASAHFLTFGVSMEPSDEFAFSGPKQTTLNLLPVSRRSVTYRLLPLPRPPPPTPTPTTPSTNKALPPTPATPGGGAGGTWIKPGLVVRDKYFQKVLRVIPTEGMKLDKDGGVLIWIPPDEEEGETRSGEKVEAAE</sequence>
<dbReference type="Pfam" id="PF07919">
    <property type="entry name" value="Gryzun"/>
    <property type="match status" value="2"/>
</dbReference>
<comment type="caution">
    <text evidence="4">The sequence shown here is derived from an EMBL/GenBank/DDBJ whole genome shotgun (WGS) entry which is preliminary data.</text>
</comment>
<evidence type="ECO:0000259" key="2">
    <source>
        <dbReference type="Pfam" id="PF07919"/>
    </source>
</evidence>
<feature type="region of interest" description="Disordered" evidence="1">
    <location>
        <begin position="1226"/>
        <end position="1258"/>
    </location>
</feature>
<keyword evidence="5" id="KW-1185">Reference proteome</keyword>
<dbReference type="Pfam" id="PF11817">
    <property type="entry name" value="Foie-gras_1"/>
    <property type="match status" value="1"/>
</dbReference>
<name>A0AAE0TYL2_9PEZI</name>
<dbReference type="InterPro" id="IPR021773">
    <property type="entry name" value="TPC11"/>
</dbReference>
<feature type="compositionally biased region" description="Pro residues" evidence="1">
    <location>
        <begin position="1227"/>
        <end position="1238"/>
    </location>
</feature>
<dbReference type="Proteomes" id="UP001287356">
    <property type="component" value="Unassembled WGS sequence"/>
</dbReference>
<reference evidence="4" key="1">
    <citation type="journal article" date="2023" name="Mol. Phylogenet. Evol.">
        <title>Genome-scale phylogeny and comparative genomics of the fungal order Sordariales.</title>
        <authorList>
            <person name="Hensen N."/>
            <person name="Bonometti L."/>
            <person name="Westerberg I."/>
            <person name="Brannstrom I.O."/>
            <person name="Guillou S."/>
            <person name="Cros-Aarteil S."/>
            <person name="Calhoun S."/>
            <person name="Haridas S."/>
            <person name="Kuo A."/>
            <person name="Mondo S."/>
            <person name="Pangilinan J."/>
            <person name="Riley R."/>
            <person name="LaButti K."/>
            <person name="Andreopoulos B."/>
            <person name="Lipzen A."/>
            <person name="Chen C."/>
            <person name="Yan M."/>
            <person name="Daum C."/>
            <person name="Ng V."/>
            <person name="Clum A."/>
            <person name="Steindorff A."/>
            <person name="Ohm R.A."/>
            <person name="Martin F."/>
            <person name="Silar P."/>
            <person name="Natvig D.O."/>
            <person name="Lalanne C."/>
            <person name="Gautier V."/>
            <person name="Ament-Velasquez S.L."/>
            <person name="Kruys A."/>
            <person name="Hutchinson M.I."/>
            <person name="Powell A.J."/>
            <person name="Barry K."/>
            <person name="Miller A.N."/>
            <person name="Grigoriev I.V."/>
            <person name="Debuchy R."/>
            <person name="Gladieux P."/>
            <person name="Hiltunen Thoren M."/>
            <person name="Johannesson H."/>
        </authorList>
    </citation>
    <scope>NUCLEOTIDE SEQUENCE</scope>
    <source>
        <strain evidence="4">CBS 958.72</strain>
    </source>
</reference>
<evidence type="ECO:0000256" key="1">
    <source>
        <dbReference type="SAM" id="MobiDB-lite"/>
    </source>
</evidence>
<gene>
    <name evidence="4" type="ORF">B0T24DRAFT_80151</name>
</gene>
<reference evidence="4" key="2">
    <citation type="submission" date="2023-06" db="EMBL/GenBank/DDBJ databases">
        <authorList>
            <consortium name="Lawrence Berkeley National Laboratory"/>
            <person name="Haridas S."/>
            <person name="Hensen N."/>
            <person name="Bonometti L."/>
            <person name="Westerberg I."/>
            <person name="Brannstrom I.O."/>
            <person name="Guillou S."/>
            <person name="Cros-Aarteil S."/>
            <person name="Calhoun S."/>
            <person name="Kuo A."/>
            <person name="Mondo S."/>
            <person name="Pangilinan J."/>
            <person name="Riley R."/>
            <person name="Labutti K."/>
            <person name="Andreopoulos B."/>
            <person name="Lipzen A."/>
            <person name="Chen C."/>
            <person name="Yanf M."/>
            <person name="Daum C."/>
            <person name="Ng V."/>
            <person name="Clum A."/>
            <person name="Steindorff A."/>
            <person name="Ohm R."/>
            <person name="Martin F."/>
            <person name="Silar P."/>
            <person name="Natvig D."/>
            <person name="Lalanne C."/>
            <person name="Gautier V."/>
            <person name="Ament-Velasquez S.L."/>
            <person name="Kruys A."/>
            <person name="Hutchinson M.I."/>
            <person name="Powell A.J."/>
            <person name="Barry K."/>
            <person name="Miller A.N."/>
            <person name="Grigoriev I.V."/>
            <person name="Debuchy R."/>
            <person name="Gladieux P."/>
            <person name="Thoren M.H."/>
            <person name="Johannesson H."/>
        </authorList>
    </citation>
    <scope>NUCLEOTIDE SEQUENCE</scope>
    <source>
        <strain evidence="4">CBS 958.72</strain>
    </source>
</reference>
<dbReference type="PANTHER" id="PTHR14374">
    <property type="entry name" value="FOIE GRAS"/>
    <property type="match status" value="1"/>
</dbReference>
<proteinExistence type="predicted"/>
<feature type="region of interest" description="Disordered" evidence="1">
    <location>
        <begin position="988"/>
        <end position="1007"/>
    </location>
</feature>
<organism evidence="4 5">
    <name type="scientific">Lasiosphaeria ovina</name>
    <dbReference type="NCBI Taxonomy" id="92902"/>
    <lineage>
        <taxon>Eukaryota</taxon>
        <taxon>Fungi</taxon>
        <taxon>Dikarya</taxon>
        <taxon>Ascomycota</taxon>
        <taxon>Pezizomycotina</taxon>
        <taxon>Sordariomycetes</taxon>
        <taxon>Sordariomycetidae</taxon>
        <taxon>Sordariales</taxon>
        <taxon>Lasiosphaeriaceae</taxon>
        <taxon>Lasiosphaeria</taxon>
    </lineage>
</organism>
<evidence type="ECO:0000259" key="3">
    <source>
        <dbReference type="Pfam" id="PF11817"/>
    </source>
</evidence>
<dbReference type="InterPro" id="IPR012880">
    <property type="entry name" value="Gryzun"/>
</dbReference>